<name>A0A4Q0P1T4_9FLAO</name>
<dbReference type="InterPro" id="IPR018534">
    <property type="entry name" value="Tet_reg_excision_RteC"/>
</dbReference>
<gene>
    <name evidence="1" type="ORF">DSM02_2699</name>
</gene>
<dbReference type="Proteomes" id="UP000289859">
    <property type="component" value="Unassembled WGS sequence"/>
</dbReference>
<dbReference type="RefSeq" id="WP_128766093.1">
    <property type="nucleotide sequence ID" value="NZ_JBHUOO010000007.1"/>
</dbReference>
<dbReference type="OrthoDB" id="790983at2"/>
<sequence>MKWDQHIQKFKAGLKYLQQEHAYNTELNVLCLNYAAQVQNQLEQDFKAISDVQKTEEINFFKHIKPVVDGQHLYYRKIIQLEHEKPVKGLKTQIRFYKNQLDIEYRFKLRHKAFAYYLKSNQTHLDAIYFTRRDPLPYDPDDLRLQCNPGYSTPRDFLTAKLRCGELLTNYLTDRLKHLISPGIPVEAARLDWSGSRTDLIELTYALYHAKVIHKGKADIIEIARALGNFFNMDPGDVYKTYSEIKSRKKSRTKFLDEMAMNLQVAMDREDF</sequence>
<accession>A0A4Q0P1T4</accession>
<reference evidence="1 2" key="1">
    <citation type="submission" date="2018-07" db="EMBL/GenBank/DDBJ databases">
        <title>Leeuwenhoekiella genomics.</title>
        <authorList>
            <person name="Tahon G."/>
            <person name="Willems A."/>
        </authorList>
    </citation>
    <scope>NUCLEOTIDE SEQUENCE [LARGE SCALE GENOMIC DNA]</scope>
    <source>
        <strain evidence="1 2">LMG 29608</strain>
    </source>
</reference>
<dbReference type="AlphaFoldDB" id="A0A4Q0P1T4"/>
<evidence type="ECO:0000313" key="1">
    <source>
        <dbReference type="EMBL" id="RXG20048.1"/>
    </source>
</evidence>
<comment type="caution">
    <text evidence="1">The sequence shown here is derived from an EMBL/GenBank/DDBJ whole genome shotgun (WGS) entry which is preliminary data.</text>
</comment>
<keyword evidence="2" id="KW-1185">Reference proteome</keyword>
<evidence type="ECO:0000313" key="2">
    <source>
        <dbReference type="Proteomes" id="UP000289859"/>
    </source>
</evidence>
<organism evidence="1 2">
    <name type="scientific">Leeuwenhoekiella polynyae</name>
    <dbReference type="NCBI Taxonomy" id="1550906"/>
    <lineage>
        <taxon>Bacteria</taxon>
        <taxon>Pseudomonadati</taxon>
        <taxon>Bacteroidota</taxon>
        <taxon>Flavobacteriia</taxon>
        <taxon>Flavobacteriales</taxon>
        <taxon>Flavobacteriaceae</taxon>
        <taxon>Leeuwenhoekiella</taxon>
    </lineage>
</organism>
<protein>
    <submittedName>
        <fullName evidence="1">RteC protein</fullName>
    </submittedName>
</protein>
<dbReference type="EMBL" id="QOVK01000013">
    <property type="protein sequence ID" value="RXG20048.1"/>
    <property type="molecule type" value="Genomic_DNA"/>
</dbReference>
<proteinExistence type="predicted"/>
<dbReference type="Pfam" id="PF09357">
    <property type="entry name" value="RteC"/>
    <property type="match status" value="1"/>
</dbReference>